<evidence type="ECO:0000313" key="2">
    <source>
        <dbReference type="Proteomes" id="UP000789706"/>
    </source>
</evidence>
<dbReference type="EMBL" id="CAJVPK010001759">
    <property type="protein sequence ID" value="CAG8597642.1"/>
    <property type="molecule type" value="Genomic_DNA"/>
</dbReference>
<organism evidence="1 2">
    <name type="scientific">Diversispora eburnea</name>
    <dbReference type="NCBI Taxonomy" id="1213867"/>
    <lineage>
        <taxon>Eukaryota</taxon>
        <taxon>Fungi</taxon>
        <taxon>Fungi incertae sedis</taxon>
        <taxon>Mucoromycota</taxon>
        <taxon>Glomeromycotina</taxon>
        <taxon>Glomeromycetes</taxon>
        <taxon>Diversisporales</taxon>
        <taxon>Diversisporaceae</taxon>
        <taxon>Diversispora</taxon>
    </lineage>
</organism>
<dbReference type="AlphaFoldDB" id="A0A9N9GF44"/>
<name>A0A9N9GF44_9GLOM</name>
<gene>
    <name evidence="1" type="ORF">DEBURN_LOCUS9365</name>
</gene>
<dbReference type="OrthoDB" id="2494342at2759"/>
<keyword evidence="2" id="KW-1185">Reference proteome</keyword>
<reference evidence="1" key="1">
    <citation type="submission" date="2021-06" db="EMBL/GenBank/DDBJ databases">
        <authorList>
            <person name="Kallberg Y."/>
            <person name="Tangrot J."/>
            <person name="Rosling A."/>
        </authorList>
    </citation>
    <scope>NUCLEOTIDE SEQUENCE</scope>
    <source>
        <strain evidence="1">AZ414A</strain>
    </source>
</reference>
<feature type="non-terminal residue" evidence="1">
    <location>
        <position position="1"/>
    </location>
</feature>
<comment type="caution">
    <text evidence="1">The sequence shown here is derived from an EMBL/GenBank/DDBJ whole genome shotgun (WGS) entry which is preliminary data.</text>
</comment>
<accession>A0A9N9GF44</accession>
<protein>
    <submittedName>
        <fullName evidence="1">5832_t:CDS:1</fullName>
    </submittedName>
</protein>
<proteinExistence type="predicted"/>
<sequence length="104" mass="12384">NSTQDIKSRIDQIWISDNLVDQLFCTDIIPTDLKSHSNNACVMMEIEDNIFKYIRSITNPNEIMNRIEFNFKGTLKKKWKKYNKQIEEIIRENIFVGNDNIEEK</sequence>
<evidence type="ECO:0000313" key="1">
    <source>
        <dbReference type="EMBL" id="CAG8597642.1"/>
    </source>
</evidence>
<dbReference type="Proteomes" id="UP000789706">
    <property type="component" value="Unassembled WGS sequence"/>
</dbReference>